<feature type="chain" id="PRO_5016696769" evidence="1">
    <location>
        <begin position="24"/>
        <end position="263"/>
    </location>
</feature>
<proteinExistence type="predicted"/>
<evidence type="ECO:0000313" key="3">
    <source>
        <dbReference type="Proteomes" id="UP000252387"/>
    </source>
</evidence>
<comment type="caution">
    <text evidence="2">The sequence shown here is derived from an EMBL/GenBank/DDBJ whole genome shotgun (WGS) entry which is preliminary data.</text>
</comment>
<reference evidence="2 3" key="1">
    <citation type="submission" date="2018-05" db="EMBL/GenBank/DDBJ databases">
        <title>Draft genome sequence of Rhodanobacter denitrificans Yn1 isolated from gold copper mine.</title>
        <authorList>
            <person name="Yang N."/>
            <person name="Mazhar H.S."/>
            <person name="Rensing C."/>
        </authorList>
    </citation>
    <scope>NUCLEOTIDE SEQUENCE [LARGE SCALE GENOMIC DNA]</scope>
    <source>
        <strain evidence="2 3">Yn1</strain>
    </source>
</reference>
<dbReference type="EMBL" id="QFWQ01000008">
    <property type="protein sequence ID" value="RCS29136.1"/>
    <property type="molecule type" value="Genomic_DNA"/>
</dbReference>
<evidence type="ECO:0000313" key="2">
    <source>
        <dbReference type="EMBL" id="RCS29136.1"/>
    </source>
</evidence>
<name>A0A368KDE5_9GAMM</name>
<gene>
    <name evidence="2" type="ORF">DEO45_13825</name>
</gene>
<protein>
    <submittedName>
        <fullName evidence="2">Uncharacterized protein</fullName>
    </submittedName>
</protein>
<keyword evidence="3" id="KW-1185">Reference proteome</keyword>
<sequence>MDFVARNIFTALVVVLPMSTAFAQGVGVSAQNPTNSVAVALHDKDAYLHQQYSPDTLPKNVFDAITQHGAKPVGFKRISIESKVVVDKMGVAVPVSSESESIYENAGNGFVRQVGVTKLNGFEQSYFFALNYRGVMALRAQGISVNATTMPPIADTISVNHIDGSVEGSHFSYAATETTNMPGSATIEVRYDCSAGKSYPASQINPMIQGPAHDVECHSLNVNGVVIGITRYGYLEKYGVAVLIHSKNPSLETSKTVTSFKEE</sequence>
<dbReference type="AlphaFoldDB" id="A0A368KDE5"/>
<dbReference type="Proteomes" id="UP000252387">
    <property type="component" value="Unassembled WGS sequence"/>
</dbReference>
<organism evidence="2 3">
    <name type="scientific">Rhodanobacter denitrificans</name>
    <dbReference type="NCBI Taxonomy" id="666685"/>
    <lineage>
        <taxon>Bacteria</taxon>
        <taxon>Pseudomonadati</taxon>
        <taxon>Pseudomonadota</taxon>
        <taxon>Gammaproteobacteria</taxon>
        <taxon>Lysobacterales</taxon>
        <taxon>Rhodanobacteraceae</taxon>
        <taxon>Rhodanobacter</taxon>
    </lineage>
</organism>
<evidence type="ECO:0000256" key="1">
    <source>
        <dbReference type="SAM" id="SignalP"/>
    </source>
</evidence>
<keyword evidence="1" id="KW-0732">Signal</keyword>
<feature type="signal peptide" evidence="1">
    <location>
        <begin position="1"/>
        <end position="23"/>
    </location>
</feature>
<accession>A0A368KDE5</accession>